<feature type="domain" description="Reverse transcriptase" evidence="2">
    <location>
        <begin position="261"/>
        <end position="542"/>
    </location>
</feature>
<feature type="compositionally biased region" description="Polar residues" evidence="1">
    <location>
        <begin position="818"/>
        <end position="830"/>
    </location>
</feature>
<dbReference type="InterPro" id="IPR043502">
    <property type="entry name" value="DNA/RNA_pol_sf"/>
</dbReference>
<feature type="region of interest" description="Disordered" evidence="1">
    <location>
        <begin position="814"/>
        <end position="835"/>
    </location>
</feature>
<dbReference type="GO" id="GO:0071897">
    <property type="term" value="P:DNA biosynthetic process"/>
    <property type="evidence" value="ECO:0007669"/>
    <property type="project" value="UniProtKB-ARBA"/>
</dbReference>
<dbReference type="PANTHER" id="PTHR47027">
    <property type="entry name" value="REVERSE TRANSCRIPTASE DOMAIN-CONTAINING PROTEIN"/>
    <property type="match status" value="1"/>
</dbReference>
<evidence type="ECO:0000313" key="3">
    <source>
        <dbReference type="EMBL" id="JAR90860.1"/>
    </source>
</evidence>
<evidence type="ECO:0000259" key="2">
    <source>
        <dbReference type="PROSITE" id="PS50878"/>
    </source>
</evidence>
<accession>A0A147BJ97</accession>
<dbReference type="PROSITE" id="PS50878">
    <property type="entry name" value="RT_POL"/>
    <property type="match status" value="1"/>
</dbReference>
<dbReference type="AlphaFoldDB" id="A0A147BJ97"/>
<dbReference type="CDD" id="cd01650">
    <property type="entry name" value="RT_nLTR_like"/>
    <property type="match status" value="1"/>
</dbReference>
<protein>
    <submittedName>
        <fullName evidence="3">Putative tick transposon</fullName>
    </submittedName>
</protein>
<dbReference type="PANTHER" id="PTHR47027:SF20">
    <property type="entry name" value="REVERSE TRANSCRIPTASE-LIKE PROTEIN WITH RNA-DIRECTED DNA POLYMERASE DOMAIN"/>
    <property type="match status" value="1"/>
</dbReference>
<feature type="non-terminal residue" evidence="3">
    <location>
        <position position="1"/>
    </location>
</feature>
<feature type="compositionally biased region" description="Basic and acidic residues" evidence="1">
    <location>
        <begin position="193"/>
        <end position="211"/>
    </location>
</feature>
<proteinExistence type="predicted"/>
<dbReference type="SUPFAM" id="SSF56672">
    <property type="entry name" value="DNA/RNA polymerases"/>
    <property type="match status" value="1"/>
</dbReference>
<organism evidence="3">
    <name type="scientific">Ixodes ricinus</name>
    <name type="common">Common tick</name>
    <name type="synonym">Acarus ricinus</name>
    <dbReference type="NCBI Taxonomy" id="34613"/>
    <lineage>
        <taxon>Eukaryota</taxon>
        <taxon>Metazoa</taxon>
        <taxon>Ecdysozoa</taxon>
        <taxon>Arthropoda</taxon>
        <taxon>Chelicerata</taxon>
        <taxon>Arachnida</taxon>
        <taxon>Acari</taxon>
        <taxon>Parasitiformes</taxon>
        <taxon>Ixodida</taxon>
        <taxon>Ixodoidea</taxon>
        <taxon>Ixodidae</taxon>
        <taxon>Ixodinae</taxon>
        <taxon>Ixodes</taxon>
    </lineage>
</organism>
<reference evidence="3" key="1">
    <citation type="journal article" date="2018" name="PLoS Negl. Trop. Dis.">
        <title>Sialome diversity of ticks revealed by RNAseq of single tick salivary glands.</title>
        <authorList>
            <person name="Perner J."/>
            <person name="Kropackova S."/>
            <person name="Kopacek P."/>
            <person name="Ribeiro J.M."/>
        </authorList>
    </citation>
    <scope>NUCLEOTIDE SEQUENCE</scope>
    <source>
        <strain evidence="3">Siblings of single egg batch collected in Ceske Budejovice</strain>
        <tissue evidence="3">Salivary glands</tissue>
    </source>
</reference>
<feature type="region of interest" description="Disordered" evidence="1">
    <location>
        <begin position="185"/>
        <end position="211"/>
    </location>
</feature>
<dbReference type="InterPro" id="IPR000477">
    <property type="entry name" value="RT_dom"/>
</dbReference>
<sequence>RPQKEQYKTVELVLPVSAIEIVAKEFEASTRRASATNYEDFIRELKHLIKVHSIRRRSRGGFRRNSWWDVEAKAARDARRQANQAHRRAVKGGNSVEVELAWNEFLTLKHKLQVLIQYKMTEADQRKIKELRDSSKAAAEKFWRYVRSMDSRDPAPTSLVDDTGKEVVNLAEYLSEYLTSMFESRDPVATPRKPGDLTESRPPGSKERSVEPKWEVTTMALDRAIAHIKTNTARGKDGIPVAILKCMGDQSRRQLTCIFTDIISGSPIPDDWMNSRMVLLPKRGGNKRRLQDYHPLTVTSVIYRVFAHVIKEWMCAWAEGNGKLTELQNGFRKDRRLEDNLFVLTQSIEIARKEDRDFICCFLDVAKAYDSVPHGSLFHCLKRINMPYQWTELIQQLYDGGTVTAAFGGVHSTRVNVKRGLKQGCPLSPLLYMLYTAEMERKLITSGLGFSLRRIEDGCVTHWTLPGLAYADDLVLMAEDMNTLQRLADICVEASSVLGLKFNVQKSAVVQFSGNCIVNNKLQLQKEDVTMTGKYRYLGVTLTNGPDYCDEYQIHLRQAAHRGQNILRRRIMWSCNRYLMIKELWKAVHVPGLTFANEIVCASADTRAWIERRQRDVGRQALNCHGNVAIEAIQGDIGWSTFEAREASSKLTYQGRLLHMDRHRWARRVFDYISVNCVQTQWAKRVNQLRKKYGFFTQPVMEATASKWASEVRRRVKEAETTHWVKEANKKSSLQIYSAHKDTIGPEAYYENSLGSRLLFEARAGALRTRLYRQRFDPTIESVQCGACGQDDETITHLVLHCTGLTPEWDEARHVHNQGPNQNNTSQGRQTAAVAQAAIGPPAAAAPVLPLLPQALGFHPWTDRWTVDVTKRRLENWWKSREKRGK</sequence>
<dbReference type="EMBL" id="GEGO01004544">
    <property type="protein sequence ID" value="JAR90860.1"/>
    <property type="molecule type" value="Transcribed_RNA"/>
</dbReference>
<dbReference type="Pfam" id="PF00078">
    <property type="entry name" value="RVT_1"/>
    <property type="match status" value="1"/>
</dbReference>
<evidence type="ECO:0000256" key="1">
    <source>
        <dbReference type="SAM" id="MobiDB-lite"/>
    </source>
</evidence>
<name>A0A147BJ97_IXORI</name>